<evidence type="ECO:0000256" key="6">
    <source>
        <dbReference type="ARBA" id="ARBA00022617"/>
    </source>
</evidence>
<dbReference type="SUPFAM" id="SSF55073">
    <property type="entry name" value="Nucleotide cyclase"/>
    <property type="match status" value="1"/>
</dbReference>
<dbReference type="PANTHER" id="PTHR45138:SF9">
    <property type="entry name" value="DIGUANYLATE CYCLASE DGCM-RELATED"/>
    <property type="match status" value="1"/>
</dbReference>
<dbReference type="GO" id="GO:0046872">
    <property type="term" value="F:metal ion binding"/>
    <property type="evidence" value="ECO:0007669"/>
    <property type="project" value="UniProtKB-KW"/>
</dbReference>
<keyword evidence="11" id="KW-0408">Iron</keyword>
<dbReference type="SMART" id="SM00267">
    <property type="entry name" value="GGDEF"/>
    <property type="match status" value="1"/>
</dbReference>
<evidence type="ECO:0000256" key="5">
    <source>
        <dbReference type="ARBA" id="ARBA00015125"/>
    </source>
</evidence>
<dbReference type="EMBL" id="VLKG01000011">
    <property type="protein sequence ID" value="TWH64205.1"/>
    <property type="molecule type" value="Genomic_DNA"/>
</dbReference>
<dbReference type="GO" id="GO:0000166">
    <property type="term" value="F:nucleotide binding"/>
    <property type="evidence" value="ECO:0007669"/>
    <property type="project" value="UniProtKB-KW"/>
</dbReference>
<reference evidence="15 16" key="1">
    <citation type="submission" date="2019-07" db="EMBL/GenBank/DDBJ databases">
        <title>Genomic Encyclopedia of Type Strains, Phase I: the one thousand microbial genomes (KMG-I) project.</title>
        <authorList>
            <person name="Kyrpides N."/>
        </authorList>
    </citation>
    <scope>NUCLEOTIDE SEQUENCE [LARGE SCALE GENOMIC DNA]</scope>
    <source>
        <strain evidence="15 16">DSM 375</strain>
    </source>
</reference>
<dbReference type="CDD" id="cd01949">
    <property type="entry name" value="GGDEF"/>
    <property type="match status" value="1"/>
</dbReference>
<dbReference type="RefSeq" id="WP_144572477.1">
    <property type="nucleotide sequence ID" value="NZ_VLKG01000011.1"/>
</dbReference>
<evidence type="ECO:0000256" key="11">
    <source>
        <dbReference type="ARBA" id="ARBA00023004"/>
    </source>
</evidence>
<gene>
    <name evidence="15" type="ORF">LX59_02612</name>
</gene>
<evidence type="ECO:0000256" key="13">
    <source>
        <dbReference type="ARBA" id="ARBA00034247"/>
    </source>
</evidence>
<organism evidence="15 16">
    <name type="scientific">Azomonas agilis</name>
    <dbReference type="NCBI Taxonomy" id="116849"/>
    <lineage>
        <taxon>Bacteria</taxon>
        <taxon>Pseudomonadati</taxon>
        <taxon>Pseudomonadota</taxon>
        <taxon>Gammaproteobacteria</taxon>
        <taxon>Pseudomonadales</taxon>
        <taxon>Pseudomonadaceae</taxon>
        <taxon>Azomonas</taxon>
    </lineage>
</organism>
<dbReference type="PROSITE" id="PS50887">
    <property type="entry name" value="GGDEF"/>
    <property type="match status" value="1"/>
</dbReference>
<dbReference type="InterPro" id="IPR044398">
    <property type="entry name" value="Globin-sensor_dom"/>
</dbReference>
<dbReference type="SUPFAM" id="SSF46458">
    <property type="entry name" value="Globin-like"/>
    <property type="match status" value="1"/>
</dbReference>
<dbReference type="EC" id="2.7.7.65" evidence="4"/>
<evidence type="ECO:0000256" key="7">
    <source>
        <dbReference type="ARBA" id="ARBA00022679"/>
    </source>
</evidence>
<evidence type="ECO:0000256" key="1">
    <source>
        <dbReference type="ARBA" id="ARBA00001946"/>
    </source>
</evidence>
<dbReference type="AlphaFoldDB" id="A0A562I0N3"/>
<keyword evidence="9" id="KW-0547">Nucleotide-binding</keyword>
<dbReference type="InterPro" id="IPR012292">
    <property type="entry name" value="Globin/Proto"/>
</dbReference>
<comment type="subcellular location">
    <subcellularLocation>
        <location evidence="3">Cell inner membrane</location>
    </subcellularLocation>
</comment>
<dbReference type="GO" id="GO:1902201">
    <property type="term" value="P:negative regulation of bacterial-type flagellum-dependent cell motility"/>
    <property type="evidence" value="ECO:0007669"/>
    <property type="project" value="TreeGrafter"/>
</dbReference>
<dbReference type="GO" id="GO:0019825">
    <property type="term" value="F:oxygen binding"/>
    <property type="evidence" value="ECO:0007669"/>
    <property type="project" value="InterPro"/>
</dbReference>
<comment type="cofactor">
    <cofactor evidence="1">
        <name>Mg(2+)</name>
        <dbReference type="ChEBI" id="CHEBI:18420"/>
    </cofactor>
</comment>
<keyword evidence="7" id="KW-0808">Transferase</keyword>
<keyword evidence="16" id="KW-1185">Reference proteome</keyword>
<evidence type="ECO:0000256" key="8">
    <source>
        <dbReference type="ARBA" id="ARBA00022723"/>
    </source>
</evidence>
<protein>
    <recommendedName>
        <fullName evidence="5">Diguanylate cyclase DosC</fullName>
        <ecNumber evidence="4">2.7.7.65</ecNumber>
    </recommendedName>
    <alternativeName>
        <fullName evidence="12">Direct oxygen-sensing cyclase</fullName>
    </alternativeName>
</protein>
<dbReference type="InterPro" id="IPR009050">
    <property type="entry name" value="Globin-like_sf"/>
</dbReference>
<comment type="cofactor">
    <cofactor evidence="2">
        <name>heme</name>
        <dbReference type="ChEBI" id="CHEBI:30413"/>
    </cofactor>
</comment>
<evidence type="ECO:0000256" key="10">
    <source>
        <dbReference type="ARBA" id="ARBA00022842"/>
    </source>
</evidence>
<evidence type="ECO:0000256" key="2">
    <source>
        <dbReference type="ARBA" id="ARBA00001971"/>
    </source>
</evidence>
<dbReference type="OrthoDB" id="9812260at2"/>
<dbReference type="InterPro" id="IPR043128">
    <property type="entry name" value="Rev_trsase/Diguanyl_cyclase"/>
</dbReference>
<dbReference type="NCBIfam" id="TIGR00254">
    <property type="entry name" value="GGDEF"/>
    <property type="match status" value="1"/>
</dbReference>
<dbReference type="GO" id="GO:0052621">
    <property type="term" value="F:diguanylate cyclase activity"/>
    <property type="evidence" value="ECO:0007669"/>
    <property type="project" value="UniProtKB-EC"/>
</dbReference>
<dbReference type="Pfam" id="PF11563">
    <property type="entry name" value="Protoglobin"/>
    <property type="match status" value="1"/>
</dbReference>
<keyword evidence="8" id="KW-0479">Metal-binding</keyword>
<evidence type="ECO:0000256" key="9">
    <source>
        <dbReference type="ARBA" id="ARBA00022741"/>
    </source>
</evidence>
<dbReference type="GO" id="GO:0005886">
    <property type="term" value="C:plasma membrane"/>
    <property type="evidence" value="ECO:0007669"/>
    <property type="project" value="UniProtKB-SubCell"/>
</dbReference>
<dbReference type="InterPro" id="IPR050469">
    <property type="entry name" value="Diguanylate_Cyclase"/>
</dbReference>
<dbReference type="FunFam" id="3.30.70.270:FF:000001">
    <property type="entry name" value="Diguanylate cyclase domain protein"/>
    <property type="match status" value="1"/>
</dbReference>
<comment type="catalytic activity">
    <reaction evidence="13">
        <text>2 GTP = 3',3'-c-di-GMP + 2 diphosphate</text>
        <dbReference type="Rhea" id="RHEA:24898"/>
        <dbReference type="ChEBI" id="CHEBI:33019"/>
        <dbReference type="ChEBI" id="CHEBI:37565"/>
        <dbReference type="ChEBI" id="CHEBI:58805"/>
        <dbReference type="EC" id="2.7.7.65"/>
    </reaction>
</comment>
<keyword evidence="10" id="KW-0460">Magnesium</keyword>
<evidence type="ECO:0000256" key="4">
    <source>
        <dbReference type="ARBA" id="ARBA00012528"/>
    </source>
</evidence>
<dbReference type="GO" id="GO:0020037">
    <property type="term" value="F:heme binding"/>
    <property type="evidence" value="ECO:0007669"/>
    <property type="project" value="InterPro"/>
</dbReference>
<sequence>MHQIPIKQLMSEWQTLTQRFPIETASALQNLAVQHAPELADLFYREMLADPISASFLTHDQVKNHLHTSMQHWITTVLSTAALGDIQTITEQQKRIGRVHARIEIPVSLVMRGARLLKGRLIELIEQDAQLSLPTRNNCIRLSSELIDLALEVMCFAFSQSHDRNSRAEEAYRLFSVSQNLSDEKERQRAALLDWENHLMFELALGSDPKNLPPLATSEFGLWFRHKASHAFQGAPENQTILDYIAHIDQNLAQLTQDQPDKTRDLLRQLREQARSIKYLLDSLLDQARELEAGRDVLTRLLNRKFLPVVLGKEVLYSRQSGNSFGLLMIDVDHFKSINDTYGHDAGDLVLQHIAGILSSNIRGGDYTFRLGGEEFLVILVDITPEKAMQVAEKLRNIIANEAFHLPPDKEIALTVSLGVAVYNGHPDYQTLLQRADKALYQAKNSGRNCCILSP</sequence>
<dbReference type="UniPathway" id="UPA00599"/>
<dbReference type="InterPro" id="IPR029787">
    <property type="entry name" value="Nucleotide_cyclase"/>
</dbReference>
<dbReference type="CDD" id="cd14757">
    <property type="entry name" value="GS_EcDosC-like_GGDEF"/>
    <property type="match status" value="1"/>
</dbReference>
<comment type="caution">
    <text evidence="15">The sequence shown here is derived from an EMBL/GenBank/DDBJ whole genome shotgun (WGS) entry which is preliminary data.</text>
</comment>
<evidence type="ECO:0000259" key="14">
    <source>
        <dbReference type="PROSITE" id="PS50887"/>
    </source>
</evidence>
<dbReference type="Gene3D" id="3.30.70.270">
    <property type="match status" value="1"/>
</dbReference>
<dbReference type="PANTHER" id="PTHR45138">
    <property type="entry name" value="REGULATORY COMPONENTS OF SENSORY TRANSDUCTION SYSTEM"/>
    <property type="match status" value="1"/>
</dbReference>
<evidence type="ECO:0000313" key="15">
    <source>
        <dbReference type="EMBL" id="TWH64205.1"/>
    </source>
</evidence>
<evidence type="ECO:0000256" key="3">
    <source>
        <dbReference type="ARBA" id="ARBA00004533"/>
    </source>
</evidence>
<dbReference type="GO" id="GO:0043709">
    <property type="term" value="P:cell adhesion involved in single-species biofilm formation"/>
    <property type="evidence" value="ECO:0007669"/>
    <property type="project" value="TreeGrafter"/>
</dbReference>
<dbReference type="InterPro" id="IPR000160">
    <property type="entry name" value="GGDEF_dom"/>
</dbReference>
<proteinExistence type="predicted"/>
<accession>A0A562I0N3</accession>
<evidence type="ECO:0000256" key="12">
    <source>
        <dbReference type="ARBA" id="ARBA00029839"/>
    </source>
</evidence>
<dbReference type="InterPro" id="IPR048442">
    <property type="entry name" value="DosC_2nd"/>
</dbReference>
<name>A0A562I0N3_9GAMM</name>
<evidence type="ECO:0000313" key="16">
    <source>
        <dbReference type="Proteomes" id="UP000319627"/>
    </source>
</evidence>
<keyword evidence="6" id="KW-0349">Heme</keyword>
<dbReference type="Gene3D" id="1.10.490.10">
    <property type="entry name" value="Globins"/>
    <property type="match status" value="1"/>
</dbReference>
<dbReference type="Pfam" id="PF00990">
    <property type="entry name" value="GGDEF"/>
    <property type="match status" value="1"/>
</dbReference>
<dbReference type="InterPro" id="IPR039435">
    <property type="entry name" value="DosC_GS"/>
</dbReference>
<feature type="domain" description="GGDEF" evidence="14">
    <location>
        <begin position="323"/>
        <end position="455"/>
    </location>
</feature>
<dbReference type="Proteomes" id="UP000319627">
    <property type="component" value="Unassembled WGS sequence"/>
</dbReference>
<dbReference type="Pfam" id="PF21118">
    <property type="entry name" value="DosC_2nd"/>
    <property type="match status" value="1"/>
</dbReference>